<gene>
    <name evidence="3" type="ORF">SAMN04488052_11055</name>
</gene>
<organism evidence="3 4">
    <name type="scientific">Aquisalimonas asiatica</name>
    <dbReference type="NCBI Taxonomy" id="406100"/>
    <lineage>
        <taxon>Bacteria</taxon>
        <taxon>Pseudomonadati</taxon>
        <taxon>Pseudomonadota</taxon>
        <taxon>Gammaproteobacteria</taxon>
        <taxon>Chromatiales</taxon>
        <taxon>Ectothiorhodospiraceae</taxon>
        <taxon>Aquisalimonas</taxon>
    </lineage>
</organism>
<evidence type="ECO:0000313" key="4">
    <source>
        <dbReference type="Proteomes" id="UP000199657"/>
    </source>
</evidence>
<feature type="signal peptide" evidence="1">
    <location>
        <begin position="1"/>
        <end position="19"/>
    </location>
</feature>
<dbReference type="AlphaFoldDB" id="A0A1H8V769"/>
<dbReference type="InterPro" id="IPR000572">
    <property type="entry name" value="OxRdtase_Mopterin-bd_dom"/>
</dbReference>
<feature type="domain" description="Oxidoreductase molybdopterin-binding" evidence="2">
    <location>
        <begin position="70"/>
        <end position="140"/>
    </location>
</feature>
<dbReference type="Proteomes" id="UP000199657">
    <property type="component" value="Unassembled WGS sequence"/>
</dbReference>
<accession>A0A1H8V769</accession>
<evidence type="ECO:0000313" key="3">
    <source>
        <dbReference type="EMBL" id="SEP11229.1"/>
    </source>
</evidence>
<feature type="chain" id="PRO_5011480378" description="Oxidoreductase molybdopterin-binding domain-containing protein" evidence="1">
    <location>
        <begin position="20"/>
        <end position="165"/>
    </location>
</feature>
<sequence length="165" mass="18254">MRRWLGGLLMVLLPALAAAGSIEPSDASPTRDDTPVLTLIQNGERTTLSLADIESVGLYEADITHFEGLDGVFTGVKLQAFADAYGLNDARRIRFIAADDYTIFLEPQALTEREFLLVTRFEGEPVPRDMLGPLMLIVPEEEQAVLAGETAMTDWMWAITEIRAR</sequence>
<dbReference type="STRING" id="406100.SAMN04488052_11055"/>
<dbReference type="OrthoDB" id="5796037at2"/>
<dbReference type="Gene3D" id="3.90.420.10">
    <property type="entry name" value="Oxidoreductase, molybdopterin-binding domain"/>
    <property type="match status" value="1"/>
</dbReference>
<protein>
    <recommendedName>
        <fullName evidence="2">Oxidoreductase molybdopterin-binding domain-containing protein</fullName>
    </recommendedName>
</protein>
<keyword evidence="1" id="KW-0732">Signal</keyword>
<evidence type="ECO:0000256" key="1">
    <source>
        <dbReference type="SAM" id="SignalP"/>
    </source>
</evidence>
<reference evidence="3 4" key="1">
    <citation type="submission" date="2016-10" db="EMBL/GenBank/DDBJ databases">
        <authorList>
            <person name="de Groot N.N."/>
        </authorList>
    </citation>
    <scope>NUCLEOTIDE SEQUENCE [LARGE SCALE GENOMIC DNA]</scope>
    <source>
        <strain evidence="3 4">CGMCC 1.6291</strain>
    </source>
</reference>
<dbReference type="EMBL" id="FOEG01000010">
    <property type="protein sequence ID" value="SEP11229.1"/>
    <property type="molecule type" value="Genomic_DNA"/>
</dbReference>
<keyword evidence="4" id="KW-1185">Reference proteome</keyword>
<proteinExistence type="predicted"/>
<evidence type="ECO:0000259" key="2">
    <source>
        <dbReference type="Pfam" id="PF00174"/>
    </source>
</evidence>
<dbReference type="SUPFAM" id="SSF56524">
    <property type="entry name" value="Oxidoreductase molybdopterin-binding domain"/>
    <property type="match status" value="1"/>
</dbReference>
<dbReference type="Pfam" id="PF00174">
    <property type="entry name" value="Oxidored_molyb"/>
    <property type="match status" value="1"/>
</dbReference>
<dbReference type="RefSeq" id="WP_091645711.1">
    <property type="nucleotide sequence ID" value="NZ_FOEG01000010.1"/>
</dbReference>
<name>A0A1H8V769_9GAMM</name>
<dbReference type="InterPro" id="IPR036374">
    <property type="entry name" value="OxRdtase_Mopterin-bd_sf"/>
</dbReference>